<dbReference type="EMBL" id="JBIGHZ010000004">
    <property type="protein sequence ID" value="MFG6448774.1"/>
    <property type="molecule type" value="Genomic_DNA"/>
</dbReference>
<proteinExistence type="predicted"/>
<protein>
    <submittedName>
        <fullName evidence="2">Hemerythrin domain-containing protein</fullName>
    </submittedName>
</protein>
<dbReference type="InterPro" id="IPR012312">
    <property type="entry name" value="Hemerythrin-like"/>
</dbReference>
<evidence type="ECO:0000259" key="1">
    <source>
        <dbReference type="Pfam" id="PF01814"/>
    </source>
</evidence>
<evidence type="ECO:0000313" key="3">
    <source>
        <dbReference type="Proteomes" id="UP001606099"/>
    </source>
</evidence>
<dbReference type="Proteomes" id="UP001606099">
    <property type="component" value="Unassembled WGS sequence"/>
</dbReference>
<evidence type="ECO:0000313" key="2">
    <source>
        <dbReference type="EMBL" id="MFG6448774.1"/>
    </source>
</evidence>
<dbReference type="RefSeq" id="WP_394461328.1">
    <property type="nucleotide sequence ID" value="NZ_JBIGHZ010000004.1"/>
</dbReference>
<sequence length="155" mass="17187">MSQTAHYREQHAEIMDLVGQIQALLDPVTLVAQSQQAWQLLIQLSGKLSIHLAAEDLQLYPQCQRSSHAPLRVLGERFARDMQPISRTFTAYAMKWRGSMSIASNPKGFIADTQQVFSALGERVHQEETVLYVALDEGPEDCLVAVPSYATSGSV</sequence>
<keyword evidence="3" id="KW-1185">Reference proteome</keyword>
<name>A0ABW7FWR9_9BURK</name>
<feature type="domain" description="Hemerythrin-like" evidence="1">
    <location>
        <begin position="5"/>
        <end position="133"/>
    </location>
</feature>
<organism evidence="2 3">
    <name type="scientific">Roseateles rivi</name>
    <dbReference type="NCBI Taxonomy" id="3299028"/>
    <lineage>
        <taxon>Bacteria</taxon>
        <taxon>Pseudomonadati</taxon>
        <taxon>Pseudomonadota</taxon>
        <taxon>Betaproteobacteria</taxon>
        <taxon>Burkholderiales</taxon>
        <taxon>Sphaerotilaceae</taxon>
        <taxon>Roseateles</taxon>
    </lineage>
</organism>
<reference evidence="2 3" key="1">
    <citation type="submission" date="2024-08" db="EMBL/GenBank/DDBJ databases">
        <authorList>
            <person name="Lu H."/>
        </authorList>
    </citation>
    <scope>NUCLEOTIDE SEQUENCE [LARGE SCALE GENOMIC DNA]</scope>
    <source>
        <strain evidence="2 3">BYS180W</strain>
    </source>
</reference>
<gene>
    <name evidence="2" type="ORF">ACG0Z6_11060</name>
</gene>
<dbReference type="Pfam" id="PF01814">
    <property type="entry name" value="Hemerythrin"/>
    <property type="match status" value="1"/>
</dbReference>
<accession>A0ABW7FWR9</accession>
<comment type="caution">
    <text evidence="2">The sequence shown here is derived from an EMBL/GenBank/DDBJ whole genome shotgun (WGS) entry which is preliminary data.</text>
</comment>